<keyword evidence="2" id="KW-0255">Endonuclease</keyword>
<proteinExistence type="predicted"/>
<dbReference type="SUPFAM" id="SSF52980">
    <property type="entry name" value="Restriction endonuclease-like"/>
    <property type="match status" value="1"/>
</dbReference>
<dbReference type="PANTHER" id="PTHR36558">
    <property type="entry name" value="GLR1098 PROTEIN"/>
    <property type="match status" value="1"/>
</dbReference>
<feature type="domain" description="Putative restriction endonuclease" evidence="1">
    <location>
        <begin position="25"/>
        <end position="184"/>
    </location>
</feature>
<dbReference type="PANTHER" id="PTHR36558:SF1">
    <property type="entry name" value="RESTRICTION ENDONUCLEASE DOMAIN-CONTAINING PROTEIN-RELATED"/>
    <property type="match status" value="1"/>
</dbReference>
<reference evidence="2 3" key="1">
    <citation type="submission" date="2021-03" db="EMBL/GenBank/DDBJ databases">
        <title>Whole genome sequence of Jiella sp. MQZ13P-4.</title>
        <authorList>
            <person name="Tuo L."/>
        </authorList>
    </citation>
    <scope>NUCLEOTIDE SEQUENCE [LARGE SCALE GENOMIC DNA]</scope>
    <source>
        <strain evidence="2 3">MQZ13P-4</strain>
    </source>
</reference>
<dbReference type="RefSeq" id="WP_207350810.1">
    <property type="nucleotide sequence ID" value="NZ_JAFMPY010000009.1"/>
</dbReference>
<organism evidence="2 3">
    <name type="scientific">Jiella sonneratiae</name>
    <dbReference type="NCBI Taxonomy" id="2816856"/>
    <lineage>
        <taxon>Bacteria</taxon>
        <taxon>Pseudomonadati</taxon>
        <taxon>Pseudomonadota</taxon>
        <taxon>Alphaproteobacteria</taxon>
        <taxon>Hyphomicrobiales</taxon>
        <taxon>Aurantimonadaceae</taxon>
        <taxon>Jiella</taxon>
    </lineage>
</organism>
<evidence type="ECO:0000313" key="3">
    <source>
        <dbReference type="Proteomes" id="UP000664288"/>
    </source>
</evidence>
<comment type="caution">
    <text evidence="2">The sequence shown here is derived from an EMBL/GenBank/DDBJ whole genome shotgun (WGS) entry which is preliminary data.</text>
</comment>
<dbReference type="CDD" id="cd06260">
    <property type="entry name" value="DUF820-like"/>
    <property type="match status" value="1"/>
</dbReference>
<gene>
    <name evidence="2" type="ORF">J1C47_10995</name>
</gene>
<sequence length="202" mass="23284">MSAIERLPSLKDEPPMDEARFLKFLEARGEDERWELIDGEPVLMMHPPSLKHHIIGQNLERLLNDALETQASKLFAIREIGLAVEDKPSFRPQADVAVIDDDHGDNPYFAERFYLVAEVLSDSNTREFISTKRLRYADHADCLHVLIISQADFAVEIWSRSNGWQGRVLRSPEDLVELPEFGFTCRVVDIYARTDLVRRHRA</sequence>
<keyword evidence="2" id="KW-0540">Nuclease</keyword>
<evidence type="ECO:0000313" key="2">
    <source>
        <dbReference type="EMBL" id="MBO0904171.1"/>
    </source>
</evidence>
<dbReference type="Proteomes" id="UP000664288">
    <property type="component" value="Unassembled WGS sequence"/>
</dbReference>
<dbReference type="EMBL" id="JAFMPY010000009">
    <property type="protein sequence ID" value="MBO0904171.1"/>
    <property type="molecule type" value="Genomic_DNA"/>
</dbReference>
<accession>A0ABS3J3C0</accession>
<dbReference type="InterPro" id="IPR012296">
    <property type="entry name" value="Nuclease_put_TT1808"/>
</dbReference>
<dbReference type="InterPro" id="IPR011335">
    <property type="entry name" value="Restrct_endonuc-II-like"/>
</dbReference>
<dbReference type="GO" id="GO:0004519">
    <property type="term" value="F:endonuclease activity"/>
    <property type="evidence" value="ECO:0007669"/>
    <property type="project" value="UniProtKB-KW"/>
</dbReference>
<dbReference type="Gene3D" id="3.90.1570.10">
    <property type="entry name" value="tt1808, chain A"/>
    <property type="match status" value="1"/>
</dbReference>
<dbReference type="Pfam" id="PF05685">
    <property type="entry name" value="Uma2"/>
    <property type="match status" value="1"/>
</dbReference>
<keyword evidence="3" id="KW-1185">Reference proteome</keyword>
<evidence type="ECO:0000259" key="1">
    <source>
        <dbReference type="Pfam" id="PF05685"/>
    </source>
</evidence>
<name>A0ABS3J3C0_9HYPH</name>
<keyword evidence="2" id="KW-0378">Hydrolase</keyword>
<dbReference type="InterPro" id="IPR008538">
    <property type="entry name" value="Uma2"/>
</dbReference>
<protein>
    <submittedName>
        <fullName evidence="2">Uma2 family endonuclease</fullName>
    </submittedName>
</protein>